<accession>A0AAE8MLT9</accession>
<reference evidence="2" key="1">
    <citation type="submission" date="2018-03" db="EMBL/GenBank/DDBJ databases">
        <authorList>
            <person name="Guldener U."/>
        </authorList>
    </citation>
    <scope>NUCLEOTIDE SEQUENCE</scope>
</reference>
<name>A0AAE8MLT9_9HYPO</name>
<dbReference type="EMBL" id="ONZP01000590">
    <property type="protein sequence ID" value="SPJ87955.1"/>
    <property type="molecule type" value="Genomic_DNA"/>
</dbReference>
<organism evidence="2 3">
    <name type="scientific">Fusarium torulosum</name>
    <dbReference type="NCBI Taxonomy" id="33205"/>
    <lineage>
        <taxon>Eukaryota</taxon>
        <taxon>Fungi</taxon>
        <taxon>Dikarya</taxon>
        <taxon>Ascomycota</taxon>
        <taxon>Pezizomycotina</taxon>
        <taxon>Sordariomycetes</taxon>
        <taxon>Hypocreomycetidae</taxon>
        <taxon>Hypocreales</taxon>
        <taxon>Nectriaceae</taxon>
        <taxon>Fusarium</taxon>
    </lineage>
</organism>
<protein>
    <submittedName>
        <fullName evidence="2">Uncharacterized protein</fullName>
    </submittedName>
</protein>
<proteinExistence type="predicted"/>
<gene>
    <name evidence="2" type="ORF">FTOL_12424</name>
</gene>
<evidence type="ECO:0000313" key="3">
    <source>
        <dbReference type="Proteomes" id="UP001187734"/>
    </source>
</evidence>
<dbReference type="Proteomes" id="UP001187734">
    <property type="component" value="Unassembled WGS sequence"/>
</dbReference>
<keyword evidence="3" id="KW-1185">Reference proteome</keyword>
<keyword evidence="1" id="KW-0175">Coiled coil</keyword>
<comment type="caution">
    <text evidence="2">The sequence shown here is derived from an EMBL/GenBank/DDBJ whole genome shotgun (WGS) entry which is preliminary data.</text>
</comment>
<evidence type="ECO:0000256" key="1">
    <source>
        <dbReference type="SAM" id="Coils"/>
    </source>
</evidence>
<evidence type="ECO:0000313" key="2">
    <source>
        <dbReference type="EMBL" id="SPJ87955.1"/>
    </source>
</evidence>
<sequence>MSDIDMDTTPQQHNTTNDKAAAMNDTLQAQDAHIKAAATIAQLRGRQAAFEIGENTSKQYIKDLRNDLDNYYEEGDENGRPVKRRRSLIVDRVKQDHYNHLAETEKHCLKALPEDTDLSAEIAAASSIETETATVLANAKAHLSSIEQMWEAKNKYETLQQKMNELKEEMAAACDDWYDKRDAVDEWLKVAEDQEWNALLDETEMGMWNQG</sequence>
<dbReference type="AlphaFoldDB" id="A0AAE8MLT9"/>
<feature type="coiled-coil region" evidence="1">
    <location>
        <begin position="149"/>
        <end position="176"/>
    </location>
</feature>